<dbReference type="InterPro" id="IPR005143">
    <property type="entry name" value="TF_LuxR_autoind-bd_dom"/>
</dbReference>
<dbReference type="GO" id="GO:0003677">
    <property type="term" value="F:DNA binding"/>
    <property type="evidence" value="ECO:0007669"/>
    <property type="project" value="UniProtKB-KW"/>
</dbReference>
<dbReference type="SMART" id="SM00421">
    <property type="entry name" value="HTH_LUXR"/>
    <property type="match status" value="1"/>
</dbReference>
<dbReference type="PRINTS" id="PR00038">
    <property type="entry name" value="HTHLUXR"/>
</dbReference>
<dbReference type="PROSITE" id="PS00622">
    <property type="entry name" value="HTH_LUXR_1"/>
    <property type="match status" value="1"/>
</dbReference>
<sequence>MNTWLIDLLTAVECASSERAVYAEVLKAAQKLEFEYCAYGVRTPWPVSRPEALMISNYPAHWQERYVQQRYVEIDPTVRLGMQSDKPFVWTARLVASAPAFWEEARSAGLRVGWAQSSFGDASQRGMLTVARSATPLWPTERVSKERHLRVLTTVAHQRLSQLMLPTQPARRGAKLTTREVEVLQWTADGKTTLEIGDLLGLSECTVRFHIRNVITKLNVANKTAAAVYAAMNGLLG</sequence>
<keyword evidence="2" id="KW-0238">DNA-binding</keyword>
<organism evidence="5 6">
    <name type="scientific">Cupriavidus pauculus</name>
    <dbReference type="NCBI Taxonomy" id="82633"/>
    <lineage>
        <taxon>Bacteria</taxon>
        <taxon>Pseudomonadati</taxon>
        <taxon>Pseudomonadota</taxon>
        <taxon>Betaproteobacteria</taxon>
        <taxon>Burkholderiales</taxon>
        <taxon>Burkholderiaceae</taxon>
        <taxon>Cupriavidus</taxon>
    </lineage>
</organism>
<evidence type="ECO:0000313" key="6">
    <source>
        <dbReference type="Proteomes" id="UP000234341"/>
    </source>
</evidence>
<dbReference type="Gene3D" id="1.10.10.10">
    <property type="entry name" value="Winged helix-like DNA-binding domain superfamily/Winged helix DNA-binding domain"/>
    <property type="match status" value="1"/>
</dbReference>
<dbReference type="SUPFAM" id="SSF46894">
    <property type="entry name" value="C-terminal effector domain of the bipartite response regulators"/>
    <property type="match status" value="1"/>
</dbReference>
<keyword evidence="1" id="KW-0805">Transcription regulation</keyword>
<dbReference type="RefSeq" id="WP_101684014.1">
    <property type="nucleotide sequence ID" value="NZ_PJRP01000014.1"/>
</dbReference>
<proteinExistence type="predicted"/>
<evidence type="ECO:0000256" key="3">
    <source>
        <dbReference type="ARBA" id="ARBA00023163"/>
    </source>
</evidence>
<accession>A0A2N5C6W6</accession>
<dbReference type="EMBL" id="PJRP01000014">
    <property type="protein sequence ID" value="PLP97927.1"/>
    <property type="molecule type" value="Genomic_DNA"/>
</dbReference>
<dbReference type="InterPro" id="IPR036388">
    <property type="entry name" value="WH-like_DNA-bd_sf"/>
</dbReference>
<dbReference type="OrthoDB" id="9774661at2"/>
<dbReference type="GO" id="GO:0006355">
    <property type="term" value="P:regulation of DNA-templated transcription"/>
    <property type="evidence" value="ECO:0007669"/>
    <property type="project" value="InterPro"/>
</dbReference>
<evidence type="ECO:0000256" key="2">
    <source>
        <dbReference type="ARBA" id="ARBA00023125"/>
    </source>
</evidence>
<dbReference type="Pfam" id="PF00196">
    <property type="entry name" value="GerE"/>
    <property type="match status" value="1"/>
</dbReference>
<keyword evidence="3" id="KW-0804">Transcription</keyword>
<comment type="caution">
    <text evidence="5">The sequence shown here is derived from an EMBL/GenBank/DDBJ whole genome shotgun (WGS) entry which is preliminary data.</text>
</comment>
<gene>
    <name evidence="5" type="ORF">CYJ10_24305</name>
</gene>
<dbReference type="InterPro" id="IPR036693">
    <property type="entry name" value="TF_LuxR_autoind-bd_dom_sf"/>
</dbReference>
<dbReference type="Pfam" id="PF03472">
    <property type="entry name" value="Autoind_bind"/>
    <property type="match status" value="1"/>
</dbReference>
<dbReference type="AlphaFoldDB" id="A0A2N5C6W6"/>
<dbReference type="InterPro" id="IPR000792">
    <property type="entry name" value="Tscrpt_reg_LuxR_C"/>
</dbReference>
<dbReference type="InterPro" id="IPR016032">
    <property type="entry name" value="Sig_transdc_resp-reg_C-effctor"/>
</dbReference>
<dbReference type="Gene3D" id="3.30.450.80">
    <property type="entry name" value="Transcription factor LuxR-like, autoinducer-binding domain"/>
    <property type="match status" value="1"/>
</dbReference>
<dbReference type="Proteomes" id="UP000234341">
    <property type="component" value="Unassembled WGS sequence"/>
</dbReference>
<dbReference type="PANTHER" id="PTHR44688">
    <property type="entry name" value="DNA-BINDING TRANSCRIPTIONAL ACTIVATOR DEVR_DOSR"/>
    <property type="match status" value="1"/>
</dbReference>
<reference evidence="5 6" key="1">
    <citation type="submission" date="2017-12" db="EMBL/GenBank/DDBJ databases">
        <title>Genome sequence of the active heterotrophic nitrifier-denitrifier, Cupriavidus pauculus UM1.</title>
        <authorList>
            <person name="Putonti C."/>
            <person name="Castignetti D."/>
        </authorList>
    </citation>
    <scope>NUCLEOTIDE SEQUENCE [LARGE SCALE GENOMIC DNA]</scope>
    <source>
        <strain evidence="5 6">UM1</strain>
    </source>
</reference>
<feature type="domain" description="HTH luxR-type" evidence="4">
    <location>
        <begin position="169"/>
        <end position="234"/>
    </location>
</feature>
<dbReference type="SUPFAM" id="SSF75516">
    <property type="entry name" value="Pheromone-binding domain of LuxR-like quorum-sensing transcription factors"/>
    <property type="match status" value="1"/>
</dbReference>
<evidence type="ECO:0000259" key="4">
    <source>
        <dbReference type="PROSITE" id="PS50043"/>
    </source>
</evidence>
<dbReference type="CDD" id="cd06170">
    <property type="entry name" value="LuxR_C_like"/>
    <property type="match status" value="1"/>
</dbReference>
<protein>
    <submittedName>
        <fullName evidence="5">LuxR family transcriptional regulator</fullName>
    </submittedName>
</protein>
<dbReference type="PROSITE" id="PS50043">
    <property type="entry name" value="HTH_LUXR_2"/>
    <property type="match status" value="1"/>
</dbReference>
<evidence type="ECO:0000313" key="5">
    <source>
        <dbReference type="EMBL" id="PLP97927.1"/>
    </source>
</evidence>
<dbReference type="PANTHER" id="PTHR44688:SF25">
    <property type="entry name" value="HTH LUXR-TYPE DOMAIN-CONTAINING PROTEIN"/>
    <property type="match status" value="1"/>
</dbReference>
<name>A0A2N5C6W6_9BURK</name>
<evidence type="ECO:0000256" key="1">
    <source>
        <dbReference type="ARBA" id="ARBA00023015"/>
    </source>
</evidence>